<sequence length="137" mass="15532">MEISSMNQHDVFIDFSAKDTRYSFVSHLSAAFRRRNILTFLGEDFSQAATQQAIEGAKVFVVIFSENYAFSPMSLEMLTKFLDLQRRENGPVVIPVFYGDVAPSVVEQQLERFGVAFQSTEACSPKTTEWKDGERSD</sequence>
<dbReference type="InterPro" id="IPR035897">
    <property type="entry name" value="Toll_tir_struct_dom_sf"/>
</dbReference>
<dbReference type="PROSITE" id="PS50104">
    <property type="entry name" value="TIR"/>
    <property type="match status" value="1"/>
</dbReference>
<reference evidence="3 4" key="1">
    <citation type="journal article" date="2014" name="Science">
        <title>Plant genetics. Early allopolyploid evolution in the post-Neolithic Brassica napus oilseed genome.</title>
        <authorList>
            <person name="Chalhoub B."/>
            <person name="Denoeud F."/>
            <person name="Liu S."/>
            <person name="Parkin I.A."/>
            <person name="Tang H."/>
            <person name="Wang X."/>
            <person name="Chiquet J."/>
            <person name="Belcram H."/>
            <person name="Tong C."/>
            <person name="Samans B."/>
            <person name="Correa M."/>
            <person name="Da Silva C."/>
            <person name="Just J."/>
            <person name="Falentin C."/>
            <person name="Koh C.S."/>
            <person name="Le Clainche I."/>
            <person name="Bernard M."/>
            <person name="Bento P."/>
            <person name="Noel B."/>
            <person name="Labadie K."/>
            <person name="Alberti A."/>
            <person name="Charles M."/>
            <person name="Arnaud D."/>
            <person name="Guo H."/>
            <person name="Daviaud C."/>
            <person name="Alamery S."/>
            <person name="Jabbari K."/>
            <person name="Zhao M."/>
            <person name="Edger P.P."/>
            <person name="Chelaifa H."/>
            <person name="Tack D."/>
            <person name="Lassalle G."/>
            <person name="Mestiri I."/>
            <person name="Schnel N."/>
            <person name="Le Paslier M.C."/>
            <person name="Fan G."/>
            <person name="Renault V."/>
            <person name="Bayer P.E."/>
            <person name="Golicz A.A."/>
            <person name="Manoli S."/>
            <person name="Lee T.H."/>
            <person name="Thi V.H."/>
            <person name="Chalabi S."/>
            <person name="Hu Q."/>
            <person name="Fan C."/>
            <person name="Tollenaere R."/>
            <person name="Lu Y."/>
            <person name="Battail C."/>
            <person name="Shen J."/>
            <person name="Sidebottom C.H."/>
            <person name="Wang X."/>
            <person name="Canaguier A."/>
            <person name="Chauveau A."/>
            <person name="Berard A."/>
            <person name="Deniot G."/>
            <person name="Guan M."/>
            <person name="Liu Z."/>
            <person name="Sun F."/>
            <person name="Lim Y.P."/>
            <person name="Lyons E."/>
            <person name="Town C.D."/>
            <person name="Bancroft I."/>
            <person name="Wang X."/>
            <person name="Meng J."/>
            <person name="Ma J."/>
            <person name="Pires J.C."/>
            <person name="King G.J."/>
            <person name="Brunel D."/>
            <person name="Delourme R."/>
            <person name="Renard M."/>
            <person name="Aury J.M."/>
            <person name="Adams K.L."/>
            <person name="Batley J."/>
            <person name="Snowdon R.J."/>
            <person name="Tost J."/>
            <person name="Edwards D."/>
            <person name="Zhou Y."/>
            <person name="Hua W."/>
            <person name="Sharpe A.G."/>
            <person name="Paterson A.H."/>
            <person name="Guan C."/>
            <person name="Wincker P."/>
        </authorList>
    </citation>
    <scope>NUCLEOTIDE SEQUENCE [LARGE SCALE GENOMIC DNA]</scope>
    <source>
        <strain evidence="4">cv. Darmor-bzh</strain>
    </source>
</reference>
<dbReference type="Proteomes" id="UP000028999">
    <property type="component" value="Unassembled WGS sequence"/>
</dbReference>
<dbReference type="Pfam" id="PF01582">
    <property type="entry name" value="TIR"/>
    <property type="match status" value="1"/>
</dbReference>
<evidence type="ECO:0000313" key="4">
    <source>
        <dbReference type="Proteomes" id="UP000028999"/>
    </source>
</evidence>
<dbReference type="SUPFAM" id="SSF52200">
    <property type="entry name" value="Toll/Interleukin receptor TIR domain"/>
    <property type="match status" value="1"/>
</dbReference>
<dbReference type="PaxDb" id="3708-A0A078GCP5"/>
<gene>
    <name evidence="3" type="primary">BnaC09g19050D</name>
    <name evidence="3" type="ORF">GSBRNA2T00021673001</name>
</gene>
<evidence type="ECO:0000313" key="3">
    <source>
        <dbReference type="EMBL" id="CDY23151.1"/>
    </source>
</evidence>
<dbReference type="Gene3D" id="3.40.50.10140">
    <property type="entry name" value="Toll/interleukin-1 receptor homology (TIR) domain"/>
    <property type="match status" value="1"/>
</dbReference>
<dbReference type="GO" id="GO:0005634">
    <property type="term" value="C:nucleus"/>
    <property type="evidence" value="ECO:0000318"/>
    <property type="project" value="GO_Central"/>
</dbReference>
<dbReference type="InterPro" id="IPR000157">
    <property type="entry name" value="TIR_dom"/>
</dbReference>
<evidence type="ECO:0000259" key="2">
    <source>
        <dbReference type="PROSITE" id="PS50104"/>
    </source>
</evidence>
<evidence type="ECO:0000256" key="1">
    <source>
        <dbReference type="ARBA" id="ARBA00023027"/>
    </source>
</evidence>
<dbReference type="PANTHER" id="PTHR32009">
    <property type="entry name" value="TMV RESISTANCE PROTEIN N-LIKE"/>
    <property type="match status" value="1"/>
</dbReference>
<protein>
    <submittedName>
        <fullName evidence="3">BnaC09g19050D protein</fullName>
    </submittedName>
</protein>
<name>A0A078GCP5_BRANA</name>
<dbReference type="PANTHER" id="PTHR32009:SF159">
    <property type="entry name" value="TIR DOMAIN-CONTAINING PROTEIN"/>
    <property type="match status" value="1"/>
</dbReference>
<dbReference type="SMART" id="SM00255">
    <property type="entry name" value="TIR"/>
    <property type="match status" value="1"/>
</dbReference>
<keyword evidence="4" id="KW-1185">Reference proteome</keyword>
<organism evidence="3 4">
    <name type="scientific">Brassica napus</name>
    <name type="common">Rape</name>
    <dbReference type="NCBI Taxonomy" id="3708"/>
    <lineage>
        <taxon>Eukaryota</taxon>
        <taxon>Viridiplantae</taxon>
        <taxon>Streptophyta</taxon>
        <taxon>Embryophyta</taxon>
        <taxon>Tracheophyta</taxon>
        <taxon>Spermatophyta</taxon>
        <taxon>Magnoliopsida</taxon>
        <taxon>eudicotyledons</taxon>
        <taxon>Gunneridae</taxon>
        <taxon>Pentapetalae</taxon>
        <taxon>rosids</taxon>
        <taxon>malvids</taxon>
        <taxon>Brassicales</taxon>
        <taxon>Brassicaceae</taxon>
        <taxon>Brassiceae</taxon>
        <taxon>Brassica</taxon>
    </lineage>
</organism>
<dbReference type="EMBL" id="LK032140">
    <property type="protein sequence ID" value="CDY23151.1"/>
    <property type="molecule type" value="Genomic_DNA"/>
</dbReference>
<proteinExistence type="predicted"/>
<dbReference type="AlphaFoldDB" id="A0A078GCP5"/>
<dbReference type="GO" id="GO:0007165">
    <property type="term" value="P:signal transduction"/>
    <property type="evidence" value="ECO:0000318"/>
    <property type="project" value="GO_Central"/>
</dbReference>
<feature type="domain" description="TIR" evidence="2">
    <location>
        <begin position="7"/>
        <end position="137"/>
    </location>
</feature>
<keyword evidence="1" id="KW-0520">NAD</keyword>
<accession>A0A078GCP5</accession>
<dbReference type="Gramene" id="CDY23151">
    <property type="protein sequence ID" value="CDY23151"/>
    <property type="gene ID" value="GSBRNA2T00021673001"/>
</dbReference>